<keyword evidence="1" id="KW-0812">Transmembrane</keyword>
<accession>A0A1V6LQ38</accession>
<comment type="caution">
    <text evidence="2">The sequence shown here is derived from an EMBL/GenBank/DDBJ whole genome shotgun (WGS) entry which is preliminary data.</text>
</comment>
<evidence type="ECO:0000313" key="3">
    <source>
        <dbReference type="Proteomes" id="UP000191680"/>
    </source>
</evidence>
<keyword evidence="1" id="KW-1133">Transmembrane helix</keyword>
<gene>
    <name evidence="2" type="ORF">BUL40_12055</name>
</gene>
<proteinExistence type="predicted"/>
<organism evidence="2 3">
    <name type="scientific">Croceivirga radicis</name>
    <dbReference type="NCBI Taxonomy" id="1929488"/>
    <lineage>
        <taxon>Bacteria</taxon>
        <taxon>Pseudomonadati</taxon>
        <taxon>Bacteroidota</taxon>
        <taxon>Flavobacteriia</taxon>
        <taxon>Flavobacteriales</taxon>
        <taxon>Flavobacteriaceae</taxon>
        <taxon>Croceivirga</taxon>
    </lineage>
</organism>
<feature type="transmembrane region" description="Helical" evidence="1">
    <location>
        <begin position="21"/>
        <end position="41"/>
    </location>
</feature>
<keyword evidence="1" id="KW-0472">Membrane</keyword>
<evidence type="ECO:0000313" key="2">
    <source>
        <dbReference type="EMBL" id="OQD42147.1"/>
    </source>
</evidence>
<dbReference type="EMBL" id="MTBC01000008">
    <property type="protein sequence ID" value="OQD42147.1"/>
    <property type="molecule type" value="Genomic_DNA"/>
</dbReference>
<dbReference type="AlphaFoldDB" id="A0A1V6LQ38"/>
<dbReference type="OrthoDB" id="711014at2"/>
<reference evidence="2 3" key="1">
    <citation type="submission" date="2016-12" db="EMBL/GenBank/DDBJ databases">
        <authorList>
            <person name="Song W.-J."/>
            <person name="Kurnit D.M."/>
        </authorList>
    </citation>
    <scope>NUCLEOTIDE SEQUENCE [LARGE SCALE GENOMIC DNA]</scope>
    <source>
        <strain evidence="2 3">HSG9</strain>
    </source>
</reference>
<name>A0A1V6LQ38_9FLAO</name>
<evidence type="ECO:0000256" key="1">
    <source>
        <dbReference type="SAM" id="Phobius"/>
    </source>
</evidence>
<feature type="transmembrane region" description="Helical" evidence="1">
    <location>
        <begin position="75"/>
        <end position="92"/>
    </location>
</feature>
<dbReference type="Proteomes" id="UP000191680">
    <property type="component" value="Unassembled WGS sequence"/>
</dbReference>
<sequence length="95" mass="10354">MPANPKYLNPNIGSRIAKISAAILGGLLVTVSLHMALAAWLDRALVIITSTYSAFILWVLLMMIAFMAKNGLKIWGIYLLVSVLCSALMYFAPNP</sequence>
<keyword evidence="3" id="KW-1185">Reference proteome</keyword>
<protein>
    <submittedName>
        <fullName evidence="2">Uncharacterized protein</fullName>
    </submittedName>
</protein>
<feature type="transmembrane region" description="Helical" evidence="1">
    <location>
        <begin position="47"/>
        <end position="68"/>
    </location>
</feature>
<dbReference type="RefSeq" id="WP_080319471.1">
    <property type="nucleotide sequence ID" value="NZ_MTBC01000008.1"/>
</dbReference>